<dbReference type="AlphaFoldDB" id="A0A9W9TXQ3"/>
<sequence length="116" mass="13116">MNLKLPQILLALGFSSLAMADISSKCDASTAEFDTTDYPSRMAVQCGSELWWHLDLNQCFLNQDGTLYYYKDGNAFFSYTITDDNKQDILDLAVKNLELNDDGKPSCFGYDSYSMF</sequence>
<comment type="caution">
    <text evidence="2">The sequence shown here is derived from an EMBL/GenBank/DDBJ whole genome shotgun (WGS) entry which is preliminary data.</text>
</comment>
<evidence type="ECO:0008006" key="4">
    <source>
        <dbReference type="Google" id="ProtNLM"/>
    </source>
</evidence>
<reference evidence="2" key="1">
    <citation type="submission" date="2022-11" db="EMBL/GenBank/DDBJ databases">
        <authorList>
            <person name="Petersen C."/>
        </authorList>
    </citation>
    <scope>NUCLEOTIDE SEQUENCE</scope>
    <source>
        <strain evidence="2">IBT 23319</strain>
    </source>
</reference>
<dbReference type="RefSeq" id="XP_056506254.1">
    <property type="nucleotide sequence ID" value="XM_056640497.1"/>
</dbReference>
<feature type="signal peptide" evidence="1">
    <location>
        <begin position="1"/>
        <end position="20"/>
    </location>
</feature>
<organism evidence="2 3">
    <name type="scientific">Penicillium citrinum</name>
    <dbReference type="NCBI Taxonomy" id="5077"/>
    <lineage>
        <taxon>Eukaryota</taxon>
        <taxon>Fungi</taxon>
        <taxon>Dikarya</taxon>
        <taxon>Ascomycota</taxon>
        <taxon>Pezizomycotina</taxon>
        <taxon>Eurotiomycetes</taxon>
        <taxon>Eurotiomycetidae</taxon>
        <taxon>Eurotiales</taxon>
        <taxon>Aspergillaceae</taxon>
        <taxon>Penicillium</taxon>
    </lineage>
</organism>
<evidence type="ECO:0000313" key="3">
    <source>
        <dbReference type="Proteomes" id="UP001147733"/>
    </source>
</evidence>
<protein>
    <recommendedName>
        <fullName evidence="4">Cyanovirin-N domain-containing protein</fullName>
    </recommendedName>
</protein>
<dbReference type="GeneID" id="81379664"/>
<feature type="chain" id="PRO_5040896232" description="Cyanovirin-N domain-containing protein" evidence="1">
    <location>
        <begin position="21"/>
        <end position="116"/>
    </location>
</feature>
<keyword evidence="3" id="KW-1185">Reference proteome</keyword>
<proteinExistence type="predicted"/>
<accession>A0A9W9TXQ3</accession>
<reference evidence="2" key="2">
    <citation type="journal article" date="2023" name="IMA Fungus">
        <title>Comparative genomic study of the Penicillium genus elucidates a diverse pangenome and 15 lateral gene transfer events.</title>
        <authorList>
            <person name="Petersen C."/>
            <person name="Sorensen T."/>
            <person name="Nielsen M.R."/>
            <person name="Sondergaard T.E."/>
            <person name="Sorensen J.L."/>
            <person name="Fitzpatrick D.A."/>
            <person name="Frisvad J.C."/>
            <person name="Nielsen K.L."/>
        </authorList>
    </citation>
    <scope>NUCLEOTIDE SEQUENCE</scope>
    <source>
        <strain evidence="2">IBT 23319</strain>
    </source>
</reference>
<keyword evidence="1" id="KW-0732">Signal</keyword>
<name>A0A9W9TXQ3_PENCI</name>
<evidence type="ECO:0000313" key="2">
    <source>
        <dbReference type="EMBL" id="KAJ5243250.1"/>
    </source>
</evidence>
<evidence type="ECO:0000256" key="1">
    <source>
        <dbReference type="SAM" id="SignalP"/>
    </source>
</evidence>
<dbReference type="Proteomes" id="UP001147733">
    <property type="component" value="Unassembled WGS sequence"/>
</dbReference>
<dbReference type="EMBL" id="JAPQKT010000001">
    <property type="protein sequence ID" value="KAJ5243250.1"/>
    <property type="molecule type" value="Genomic_DNA"/>
</dbReference>
<gene>
    <name evidence="2" type="ORF">N7469_001577</name>
</gene>
<dbReference type="OrthoDB" id="10293652at2759"/>